<evidence type="ECO:0000313" key="1">
    <source>
        <dbReference type="EMBL" id="QSO48230.1"/>
    </source>
</evidence>
<dbReference type="KEGG" id="afx:JZ786_04315"/>
<evidence type="ECO:0000313" key="2">
    <source>
        <dbReference type="Proteomes" id="UP000663505"/>
    </source>
</evidence>
<keyword evidence="2" id="KW-1185">Reference proteome</keyword>
<dbReference type="RefSeq" id="WP_206657566.1">
    <property type="nucleotide sequence ID" value="NZ_CP071182.1"/>
</dbReference>
<reference evidence="1 2" key="1">
    <citation type="submission" date="2021-02" db="EMBL/GenBank/DDBJ databases">
        <title>Alicyclobacillus curvatus sp. nov. and Alicyclobacillus mengziensis sp. nov., two acidophilic bacteria isolated from acid mine drainage.</title>
        <authorList>
            <person name="Huang Y."/>
        </authorList>
    </citation>
    <scope>NUCLEOTIDE SEQUENCE [LARGE SCALE GENOMIC DNA]</scope>
    <source>
        <strain evidence="1 2">S30H14</strain>
    </source>
</reference>
<organism evidence="1 2">
    <name type="scientific">Alicyclobacillus mengziensis</name>
    <dbReference type="NCBI Taxonomy" id="2931921"/>
    <lineage>
        <taxon>Bacteria</taxon>
        <taxon>Bacillati</taxon>
        <taxon>Bacillota</taxon>
        <taxon>Bacilli</taxon>
        <taxon>Bacillales</taxon>
        <taxon>Alicyclobacillaceae</taxon>
        <taxon>Alicyclobacillus</taxon>
    </lineage>
</organism>
<protein>
    <submittedName>
        <fullName evidence="1">Uncharacterized protein</fullName>
    </submittedName>
</protein>
<dbReference type="AlphaFoldDB" id="A0A9X7Z8B5"/>
<dbReference type="Proteomes" id="UP000663505">
    <property type="component" value="Chromosome"/>
</dbReference>
<accession>A0A9X7Z8B5</accession>
<name>A0A9X7Z8B5_9BACL</name>
<gene>
    <name evidence="1" type="ORF">JZ786_04315</name>
</gene>
<sequence>MEQKRVAMESPDVVSVQSTSISEWFVEEIVRWMRHEYEADVKVRPLDMKATPRIEER</sequence>
<proteinExistence type="predicted"/>
<dbReference type="EMBL" id="CP071182">
    <property type="protein sequence ID" value="QSO48230.1"/>
    <property type="molecule type" value="Genomic_DNA"/>
</dbReference>